<evidence type="ECO:0000256" key="1">
    <source>
        <dbReference type="SAM" id="MobiDB-lite"/>
    </source>
</evidence>
<feature type="region of interest" description="Disordered" evidence="1">
    <location>
        <begin position="75"/>
        <end position="101"/>
    </location>
</feature>
<evidence type="ECO:0000313" key="3">
    <source>
        <dbReference type="Proteomes" id="UP000006352"/>
    </source>
</evidence>
<proteinExistence type="predicted"/>
<feature type="compositionally biased region" description="Basic and acidic residues" evidence="1">
    <location>
        <begin position="431"/>
        <end position="449"/>
    </location>
</feature>
<keyword evidence="3" id="KW-1185">Reference proteome</keyword>
<feature type="compositionally biased region" description="Low complexity" evidence="1">
    <location>
        <begin position="165"/>
        <end position="185"/>
    </location>
</feature>
<feature type="region of interest" description="Disordered" evidence="1">
    <location>
        <begin position="338"/>
        <end position="449"/>
    </location>
</feature>
<feature type="region of interest" description="Disordered" evidence="1">
    <location>
        <begin position="145"/>
        <end position="190"/>
    </location>
</feature>
<dbReference type="OrthoDB" id="2563191at2759"/>
<dbReference type="AlphaFoldDB" id="J4IC07"/>
<dbReference type="HOGENOM" id="CLU_016262_0_0_1"/>
<feature type="compositionally biased region" description="Basic and acidic residues" evidence="1">
    <location>
        <begin position="226"/>
        <end position="242"/>
    </location>
</feature>
<gene>
    <name evidence="2" type="ORF">FIBRA_07808</name>
</gene>
<feature type="region of interest" description="Disordered" evidence="1">
    <location>
        <begin position="483"/>
        <end position="520"/>
    </location>
</feature>
<organism evidence="2 3">
    <name type="scientific">Fibroporia radiculosa</name>
    <dbReference type="NCBI Taxonomy" id="599839"/>
    <lineage>
        <taxon>Eukaryota</taxon>
        <taxon>Fungi</taxon>
        <taxon>Dikarya</taxon>
        <taxon>Basidiomycota</taxon>
        <taxon>Agaricomycotina</taxon>
        <taxon>Agaricomycetes</taxon>
        <taxon>Polyporales</taxon>
        <taxon>Fibroporiaceae</taxon>
        <taxon>Fibroporia</taxon>
    </lineage>
</organism>
<sequence>MPALFPPPPFTPSHPIFAYISTIAVAESEKLRHATEQYLVNIAEEKAAEIRAAEVDLRKKVELLWLNFKEGLGQIQQDGMNGRSSSRRPSNARWNMPVSPGQEAASVRINHFIPTPNVQPRPSSSASQHVVSALSASVVSTSFHYPEASERQTTDPASPRVDPHASSPSRSSATRVSTSSASSRTLAMGINGESSNIRDAYRRNMDQSVDIATSFKYVLDLEEQTKPLRKRQADRVSPERANGHASTSDISSRDPPPKADESAVEALKKENAVEEGAPVVQDVSADQTNAGPSGKEAGLKSKRKVTFDVKPDIAIIDADATQESDDKPPEQDAIFDMEGEEVSKSANVDVNATRIADAMSPPAQELEFSRPSARRGRSKVQDNYGLPSSLASLRPSSLPNMSMRPPRHGDIDDRVEPHTDVASPTLPETRSSGRDRYQSAEDRVNSPDPREAEILRLVAAGTPSHRHAWKRDSKAWQLFVNRQDRRSKEPGPVVIEEEEEGDSVVEYDGPRLGRSMSDSGVEIERRDADLSSDPTLPIASSLPIPMMRNGNDFGLSSYQPKTSLTDRPGMLVPALRLSSSVAMRQAVYAERDRNKPIDPGALDFTDTNELDDEEDVDDEYTGSIGRRRALQILKARSKLPDDGMWRSLA</sequence>
<feature type="compositionally biased region" description="Low complexity" evidence="1">
    <location>
        <begin position="386"/>
        <end position="399"/>
    </location>
</feature>
<evidence type="ECO:0000313" key="2">
    <source>
        <dbReference type="EMBL" id="CCM05581.1"/>
    </source>
</evidence>
<feature type="region of interest" description="Disordered" evidence="1">
    <location>
        <begin position="226"/>
        <end position="302"/>
    </location>
</feature>
<dbReference type="InParanoid" id="J4IC07"/>
<feature type="compositionally biased region" description="Acidic residues" evidence="1">
    <location>
        <begin position="495"/>
        <end position="505"/>
    </location>
</feature>
<dbReference type="RefSeq" id="XP_012184864.1">
    <property type="nucleotide sequence ID" value="XM_012329474.1"/>
</dbReference>
<reference evidence="2 3" key="1">
    <citation type="journal article" date="2012" name="Appl. Environ. Microbiol.">
        <title>Short-read sequencing for genomic analysis of the brown rot fungus Fibroporia radiculosa.</title>
        <authorList>
            <person name="Tang J.D."/>
            <person name="Perkins A.D."/>
            <person name="Sonstegard T.S."/>
            <person name="Schroeder S.G."/>
            <person name="Burgess S.C."/>
            <person name="Diehl S.V."/>
        </authorList>
    </citation>
    <scope>NUCLEOTIDE SEQUENCE [LARGE SCALE GENOMIC DNA]</scope>
    <source>
        <strain evidence="2 3">TFFH 294</strain>
    </source>
</reference>
<protein>
    <submittedName>
        <fullName evidence="2">Uncharacterized protein</fullName>
    </submittedName>
</protein>
<dbReference type="STRING" id="599839.J4IC07"/>
<feature type="compositionally biased region" description="Basic and acidic residues" evidence="1">
    <location>
        <begin position="407"/>
        <end position="419"/>
    </location>
</feature>
<dbReference type="EMBL" id="HE797195">
    <property type="protein sequence ID" value="CCM05581.1"/>
    <property type="molecule type" value="Genomic_DNA"/>
</dbReference>
<feature type="compositionally biased region" description="Basic and acidic residues" evidence="1">
    <location>
        <begin position="251"/>
        <end position="272"/>
    </location>
</feature>
<name>J4IC07_9APHY</name>
<accession>J4IC07</accession>
<feature type="compositionally biased region" description="Polar residues" evidence="1">
    <location>
        <begin position="75"/>
        <end position="93"/>
    </location>
</feature>
<dbReference type="GeneID" id="24100492"/>
<dbReference type="Proteomes" id="UP000006352">
    <property type="component" value="Unassembled WGS sequence"/>
</dbReference>